<evidence type="ECO:0000256" key="1">
    <source>
        <dbReference type="ARBA" id="ARBA00004496"/>
    </source>
</evidence>
<feature type="active site" evidence="10">
    <location>
        <position position="146"/>
    </location>
</feature>
<evidence type="ECO:0000259" key="12">
    <source>
        <dbReference type="PROSITE" id="PS51900"/>
    </source>
</evidence>
<keyword evidence="9 10" id="KW-0131">Cell cycle</keyword>
<sequence length="294" mass="33610">MKCEIEEFIGYLHNTRGTSKNTEVSYERDLKKLERFLTEEKIESVEQVNATLLNSYVMYMERKNFAASSISRSIASIRAFFHFLCQTRSWKENPAEHLKAPKIEKKMPGILTIDEVDLLLKQPRENTAKGIRDRAMLELLYATGIRVSELISLTLKDINLKLGYITCSSGEKERVIPFGSAAKRSVEHYMEGARAELLGSQESEMLFLNCSGKSMSRQGFWKVLKSYAEAAGIQQDITPHTLRHSFAAHLVQNGADLKSVQEMMGHSDISTTQIYMNMNMNKIRDVYMKAHPRR</sequence>
<dbReference type="InterPro" id="IPR011010">
    <property type="entry name" value="DNA_brk_join_enz"/>
</dbReference>
<evidence type="ECO:0000256" key="7">
    <source>
        <dbReference type="ARBA" id="ARBA00023125"/>
    </source>
</evidence>
<proteinExistence type="inferred from homology"/>
<dbReference type="InterPro" id="IPR010998">
    <property type="entry name" value="Integrase_recombinase_N"/>
</dbReference>
<keyword evidence="8 10" id="KW-0233">DNA recombination</keyword>
<dbReference type="CDD" id="cd00798">
    <property type="entry name" value="INT_XerDC_C"/>
    <property type="match status" value="1"/>
</dbReference>
<keyword evidence="5 10" id="KW-0159">Chromosome partition</keyword>
<comment type="caution">
    <text evidence="13">The sequence shown here is derived from an EMBL/GenBank/DDBJ whole genome shotgun (WGS) entry which is preliminary data.</text>
</comment>
<comment type="similarity">
    <text evidence="2">Belongs to the 'phage' integrase family. XerD subfamily.</text>
</comment>
<dbReference type="NCBIfam" id="NF001399">
    <property type="entry name" value="PRK00283.1"/>
    <property type="match status" value="1"/>
</dbReference>
<organism evidence="13 14">
    <name type="scientific">Blautia hansenii</name>
    <name type="common">Ruminococcus hansenii</name>
    <dbReference type="NCBI Taxonomy" id="1322"/>
    <lineage>
        <taxon>Bacteria</taxon>
        <taxon>Bacillati</taxon>
        <taxon>Bacillota</taxon>
        <taxon>Clostridia</taxon>
        <taxon>Lachnospirales</taxon>
        <taxon>Lachnospiraceae</taxon>
        <taxon>Blautia</taxon>
    </lineage>
</organism>
<comment type="subcellular location">
    <subcellularLocation>
        <location evidence="1 10">Cytoplasm</location>
    </subcellularLocation>
</comment>
<dbReference type="PANTHER" id="PTHR30349:SF81">
    <property type="entry name" value="TYROSINE RECOMBINASE XERC"/>
    <property type="match status" value="1"/>
</dbReference>
<feature type="domain" description="Core-binding (CB)" evidence="12">
    <location>
        <begin position="1"/>
        <end position="85"/>
    </location>
</feature>
<gene>
    <name evidence="13" type="primary">xerD</name>
    <name evidence="10" type="synonym">xerC</name>
    <name evidence="13" type="ORF">G5A70_01730</name>
</gene>
<dbReference type="InterPro" id="IPR002104">
    <property type="entry name" value="Integrase_catalytic"/>
</dbReference>
<dbReference type="InterPro" id="IPR013762">
    <property type="entry name" value="Integrase-like_cat_sf"/>
</dbReference>
<dbReference type="InterPro" id="IPR044068">
    <property type="entry name" value="CB"/>
</dbReference>
<dbReference type="HAMAP" id="MF_01808">
    <property type="entry name" value="Recomb_XerC_XerD"/>
    <property type="match status" value="1"/>
</dbReference>
<feature type="active site" evidence="10">
    <location>
        <position position="240"/>
    </location>
</feature>
<feature type="active site" evidence="10">
    <location>
        <position position="266"/>
    </location>
</feature>
<dbReference type="NCBIfam" id="NF040815">
    <property type="entry name" value="recomb_XerA_Arch"/>
    <property type="match status" value="1"/>
</dbReference>
<protein>
    <recommendedName>
        <fullName evidence="10">Tyrosine recombinase XerC</fullName>
    </recommendedName>
</protein>
<evidence type="ECO:0000256" key="5">
    <source>
        <dbReference type="ARBA" id="ARBA00022829"/>
    </source>
</evidence>
<evidence type="ECO:0000256" key="6">
    <source>
        <dbReference type="ARBA" id="ARBA00022908"/>
    </source>
</evidence>
<accession>A0ABX2I3A3</accession>
<comment type="similarity">
    <text evidence="10">Belongs to the 'phage' integrase family. XerC subfamily.</text>
</comment>
<evidence type="ECO:0000256" key="10">
    <source>
        <dbReference type="HAMAP-Rule" id="MF_01808"/>
    </source>
</evidence>
<dbReference type="InterPro" id="IPR011932">
    <property type="entry name" value="Recomb_XerD"/>
</dbReference>
<evidence type="ECO:0000256" key="3">
    <source>
        <dbReference type="ARBA" id="ARBA00022490"/>
    </source>
</evidence>
<dbReference type="PROSITE" id="PS51898">
    <property type="entry name" value="TYR_RECOMBINASE"/>
    <property type="match status" value="1"/>
</dbReference>
<dbReference type="InterPro" id="IPR050090">
    <property type="entry name" value="Tyrosine_recombinase_XerCD"/>
</dbReference>
<feature type="active site" evidence="10">
    <location>
        <position position="243"/>
    </location>
</feature>
<dbReference type="Gene3D" id="1.10.443.10">
    <property type="entry name" value="Intergrase catalytic core"/>
    <property type="match status" value="1"/>
</dbReference>
<dbReference type="PANTHER" id="PTHR30349">
    <property type="entry name" value="PHAGE INTEGRASE-RELATED"/>
    <property type="match status" value="1"/>
</dbReference>
<comment type="caution">
    <text evidence="10">Lacks conserved residue(s) required for the propagation of feature annotation.</text>
</comment>
<evidence type="ECO:0000313" key="14">
    <source>
        <dbReference type="Proteomes" id="UP000822142"/>
    </source>
</evidence>
<keyword evidence="14" id="KW-1185">Reference proteome</keyword>
<evidence type="ECO:0000259" key="11">
    <source>
        <dbReference type="PROSITE" id="PS51898"/>
    </source>
</evidence>
<evidence type="ECO:0000256" key="9">
    <source>
        <dbReference type="ARBA" id="ARBA00023306"/>
    </source>
</evidence>
<keyword evidence="6 10" id="KW-0229">DNA integration</keyword>
<evidence type="ECO:0000313" key="13">
    <source>
        <dbReference type="EMBL" id="NSJ84928.1"/>
    </source>
</evidence>
<dbReference type="EMBL" id="JAAITA010000001">
    <property type="protein sequence ID" value="NSJ84928.1"/>
    <property type="molecule type" value="Genomic_DNA"/>
</dbReference>
<keyword evidence="4 10" id="KW-0132">Cell division</keyword>
<dbReference type="Gene3D" id="1.10.150.130">
    <property type="match status" value="1"/>
</dbReference>
<comment type="function">
    <text evidence="10">Site-specific tyrosine recombinase, which acts by catalyzing the cutting and rejoining of the recombining DNA molecules. The XerC-XerD complex is essential to convert dimers of the bacterial chromosome into monomers to permit their segregation at cell division. It also contributes to the segregational stability of plasmids.</text>
</comment>
<evidence type="ECO:0000256" key="2">
    <source>
        <dbReference type="ARBA" id="ARBA00010450"/>
    </source>
</evidence>
<reference evidence="13 14" key="1">
    <citation type="journal article" date="2020" name="Cell Host Microbe">
        <title>Functional and Genomic Variation between Human-Derived Isolates of Lachnospiraceae Reveals Inter- and Intra-Species Diversity.</title>
        <authorList>
            <person name="Sorbara M.T."/>
            <person name="Littmann E.R."/>
            <person name="Fontana E."/>
            <person name="Moody T.U."/>
            <person name="Kohout C.E."/>
            <person name="Gjonbalaj M."/>
            <person name="Eaton V."/>
            <person name="Seok R."/>
            <person name="Leiner I.M."/>
            <person name="Pamer E.G."/>
        </authorList>
    </citation>
    <scope>NUCLEOTIDE SEQUENCE [LARGE SCALE GENOMIC DNA]</scope>
    <source>
        <strain evidence="13 14">MSK.15.26</strain>
    </source>
</reference>
<keyword evidence="7 10" id="KW-0238">DNA-binding</keyword>
<dbReference type="NCBIfam" id="TIGR02225">
    <property type="entry name" value="recomb_XerD"/>
    <property type="match status" value="1"/>
</dbReference>
<evidence type="ECO:0000256" key="4">
    <source>
        <dbReference type="ARBA" id="ARBA00022618"/>
    </source>
</evidence>
<dbReference type="RefSeq" id="WP_173747396.1">
    <property type="nucleotide sequence ID" value="NZ_JAAITA010000001.1"/>
</dbReference>
<feature type="active site" description="O-(3'-phospho-DNA)-tyrosine intermediate" evidence="10">
    <location>
        <position position="275"/>
    </location>
</feature>
<dbReference type="Pfam" id="PF02899">
    <property type="entry name" value="Phage_int_SAM_1"/>
    <property type="match status" value="1"/>
</dbReference>
<comment type="subunit">
    <text evidence="10">Forms a cyclic heterotetrameric complex composed of two molecules of XerC and two molecules of XerD.</text>
</comment>
<dbReference type="SUPFAM" id="SSF56349">
    <property type="entry name" value="DNA breaking-rejoining enzymes"/>
    <property type="match status" value="1"/>
</dbReference>
<evidence type="ECO:0000256" key="8">
    <source>
        <dbReference type="ARBA" id="ARBA00023172"/>
    </source>
</evidence>
<name>A0ABX2I3A3_BLAHA</name>
<dbReference type="InterPro" id="IPR004107">
    <property type="entry name" value="Integrase_SAM-like_N"/>
</dbReference>
<keyword evidence="3 10" id="KW-0963">Cytoplasm</keyword>
<dbReference type="InterPro" id="IPR023009">
    <property type="entry name" value="Tyrosine_recombinase_XerC/XerD"/>
</dbReference>
<dbReference type="Pfam" id="PF00589">
    <property type="entry name" value="Phage_integrase"/>
    <property type="match status" value="1"/>
</dbReference>
<dbReference type="PROSITE" id="PS51900">
    <property type="entry name" value="CB"/>
    <property type="match status" value="1"/>
</dbReference>
<feature type="domain" description="Tyr recombinase" evidence="11">
    <location>
        <begin position="106"/>
        <end position="288"/>
    </location>
</feature>
<dbReference type="Proteomes" id="UP000822142">
    <property type="component" value="Unassembled WGS sequence"/>
</dbReference>